<evidence type="ECO:0000313" key="3">
    <source>
        <dbReference type="Proteomes" id="UP001153709"/>
    </source>
</evidence>
<evidence type="ECO:0008006" key="4">
    <source>
        <dbReference type="Google" id="ProtNLM"/>
    </source>
</evidence>
<feature type="chain" id="PRO_5040301464" description="Neuropeptide-like 4" evidence="1">
    <location>
        <begin position="18"/>
        <end position="69"/>
    </location>
</feature>
<evidence type="ECO:0000313" key="2">
    <source>
        <dbReference type="EMBL" id="CAG9836778.1"/>
    </source>
</evidence>
<feature type="signal peptide" evidence="1">
    <location>
        <begin position="1"/>
        <end position="17"/>
    </location>
</feature>
<protein>
    <recommendedName>
        <fullName evidence="4">Neuropeptide-like 4</fullName>
    </recommendedName>
</protein>
<dbReference type="Proteomes" id="UP001153709">
    <property type="component" value="Chromosome 6"/>
</dbReference>
<reference evidence="2" key="1">
    <citation type="submission" date="2022-01" db="EMBL/GenBank/DDBJ databases">
        <authorList>
            <person name="King R."/>
        </authorList>
    </citation>
    <scope>NUCLEOTIDE SEQUENCE</scope>
</reference>
<sequence length="69" mass="7132">MFKAVFLFFAMLAVAFAAPRPAPAPQLLAAYSAPAAVVSDVTYTGYPAVAPVYSAGVAPVAYSAPLVYY</sequence>
<organism evidence="2 3">
    <name type="scientific">Diabrotica balteata</name>
    <name type="common">Banded cucumber beetle</name>
    <dbReference type="NCBI Taxonomy" id="107213"/>
    <lineage>
        <taxon>Eukaryota</taxon>
        <taxon>Metazoa</taxon>
        <taxon>Ecdysozoa</taxon>
        <taxon>Arthropoda</taxon>
        <taxon>Hexapoda</taxon>
        <taxon>Insecta</taxon>
        <taxon>Pterygota</taxon>
        <taxon>Neoptera</taxon>
        <taxon>Endopterygota</taxon>
        <taxon>Coleoptera</taxon>
        <taxon>Polyphaga</taxon>
        <taxon>Cucujiformia</taxon>
        <taxon>Chrysomeloidea</taxon>
        <taxon>Chrysomelidae</taxon>
        <taxon>Galerucinae</taxon>
        <taxon>Diabroticina</taxon>
        <taxon>Diabroticites</taxon>
        <taxon>Diabrotica</taxon>
    </lineage>
</organism>
<evidence type="ECO:0000256" key="1">
    <source>
        <dbReference type="SAM" id="SignalP"/>
    </source>
</evidence>
<dbReference type="EMBL" id="OU898281">
    <property type="protein sequence ID" value="CAG9836778.1"/>
    <property type="molecule type" value="Genomic_DNA"/>
</dbReference>
<keyword evidence="3" id="KW-1185">Reference proteome</keyword>
<proteinExistence type="predicted"/>
<name>A0A9N9XEY1_DIABA</name>
<dbReference type="OrthoDB" id="10494847at2759"/>
<accession>A0A9N9XEY1</accession>
<keyword evidence="1" id="KW-0732">Signal</keyword>
<gene>
    <name evidence="2" type="ORF">DIABBA_LOCUS9837</name>
</gene>
<dbReference type="AlphaFoldDB" id="A0A9N9XEY1"/>